<evidence type="ECO:0000313" key="9">
    <source>
        <dbReference type="Proteomes" id="UP000198983"/>
    </source>
</evidence>
<evidence type="ECO:0000256" key="1">
    <source>
        <dbReference type="ARBA" id="ARBA00001936"/>
    </source>
</evidence>
<reference evidence="8 9" key="1">
    <citation type="submission" date="2016-10" db="EMBL/GenBank/DDBJ databases">
        <authorList>
            <person name="de Groot N.N."/>
        </authorList>
    </citation>
    <scope>NUCLEOTIDE SEQUENCE [LARGE SCALE GENOMIC DNA]</scope>
    <source>
        <strain evidence="8 9">DSM 22024</strain>
    </source>
</reference>
<dbReference type="InterPro" id="IPR000086">
    <property type="entry name" value="NUDIX_hydrolase_dom"/>
</dbReference>
<comment type="cofactor">
    <cofactor evidence="1">
        <name>Mn(2+)</name>
        <dbReference type="ChEBI" id="CHEBI:29035"/>
    </cofactor>
</comment>
<dbReference type="PANTHER" id="PTHR12992:SF11">
    <property type="entry name" value="MITOCHONDRIAL COENZYME A DIPHOSPHATASE NUDT8"/>
    <property type="match status" value="1"/>
</dbReference>
<dbReference type="PANTHER" id="PTHR12992">
    <property type="entry name" value="NUDIX HYDROLASE"/>
    <property type="match status" value="1"/>
</dbReference>
<accession>A0A1H1Q050</accession>
<dbReference type="RefSeq" id="WP_092652348.1">
    <property type="nucleotide sequence ID" value="NZ_LT629732.1"/>
</dbReference>
<dbReference type="OrthoDB" id="9802805at2"/>
<dbReference type="InterPro" id="IPR045121">
    <property type="entry name" value="CoAse"/>
</dbReference>
<dbReference type="Pfam" id="PF00293">
    <property type="entry name" value="NUDIX"/>
    <property type="match status" value="1"/>
</dbReference>
<dbReference type="SUPFAM" id="SSF55811">
    <property type="entry name" value="Nudix"/>
    <property type="match status" value="1"/>
</dbReference>
<name>A0A1H1Q050_9ACTN</name>
<gene>
    <name evidence="8" type="ORF">SAMN04489717_1830</name>
</gene>
<keyword evidence="3" id="KW-0479">Metal-binding</keyword>
<dbReference type="CDD" id="cd03426">
    <property type="entry name" value="NUDIX_CoAse_Nudt7"/>
    <property type="match status" value="1"/>
</dbReference>
<keyword evidence="6" id="KW-0464">Manganese</keyword>
<evidence type="ECO:0000256" key="6">
    <source>
        <dbReference type="ARBA" id="ARBA00023211"/>
    </source>
</evidence>
<protein>
    <submittedName>
        <fullName evidence="8">ADP-ribose pyrophosphatase YjhB, NUDIX family</fullName>
    </submittedName>
</protein>
<comment type="cofactor">
    <cofactor evidence="2">
        <name>Mg(2+)</name>
        <dbReference type="ChEBI" id="CHEBI:18420"/>
    </cofactor>
</comment>
<dbReference type="EMBL" id="LT629732">
    <property type="protein sequence ID" value="SDS16754.1"/>
    <property type="molecule type" value="Genomic_DNA"/>
</dbReference>
<evidence type="ECO:0000313" key="8">
    <source>
        <dbReference type="EMBL" id="SDS16754.1"/>
    </source>
</evidence>
<dbReference type="AlphaFoldDB" id="A0A1H1Q050"/>
<sequence length="235" mass="25000">MRTDARADQNPIDLPTWLEPVRGVARRARPGDFSRALPPDGGGRASAVLLLFGEGVHGPDILLIERAHTLRSHAGQPAFPGGAIDPTDTGPVAAALRETVEETGLDPTGVTVFGTLPDLYLPPSGYLVTPVLGWWHAPSPVRVVDVAEVASVHRVPLETLVDPANRLSVRHPSGFVGPAFAVAGLVVWGFTGGILDRLIALAGWERPWDDNRVEDLPTHLVELGTARATEDGRPS</sequence>
<keyword evidence="5" id="KW-0460">Magnesium</keyword>
<evidence type="ECO:0000259" key="7">
    <source>
        <dbReference type="PROSITE" id="PS51462"/>
    </source>
</evidence>
<evidence type="ECO:0000256" key="3">
    <source>
        <dbReference type="ARBA" id="ARBA00022723"/>
    </source>
</evidence>
<dbReference type="Gene3D" id="3.90.79.10">
    <property type="entry name" value="Nucleoside Triphosphate Pyrophosphohydrolase"/>
    <property type="match status" value="1"/>
</dbReference>
<dbReference type="GO" id="GO:0046872">
    <property type="term" value="F:metal ion binding"/>
    <property type="evidence" value="ECO:0007669"/>
    <property type="project" value="UniProtKB-KW"/>
</dbReference>
<dbReference type="STRING" id="117157.SAMN04489717_1830"/>
<dbReference type="PROSITE" id="PS51462">
    <property type="entry name" value="NUDIX"/>
    <property type="match status" value="1"/>
</dbReference>
<evidence type="ECO:0000256" key="5">
    <source>
        <dbReference type="ARBA" id="ARBA00022842"/>
    </source>
</evidence>
<dbReference type="Proteomes" id="UP000198983">
    <property type="component" value="Chromosome I"/>
</dbReference>
<evidence type="ECO:0000256" key="4">
    <source>
        <dbReference type="ARBA" id="ARBA00022801"/>
    </source>
</evidence>
<proteinExistence type="predicted"/>
<feature type="domain" description="Nudix hydrolase" evidence="7">
    <location>
        <begin position="42"/>
        <end position="182"/>
    </location>
</feature>
<organism evidence="8 9">
    <name type="scientific">Actinopolymorpha singaporensis</name>
    <dbReference type="NCBI Taxonomy" id="117157"/>
    <lineage>
        <taxon>Bacteria</taxon>
        <taxon>Bacillati</taxon>
        <taxon>Actinomycetota</taxon>
        <taxon>Actinomycetes</taxon>
        <taxon>Propionibacteriales</taxon>
        <taxon>Actinopolymorphaceae</taxon>
        <taxon>Actinopolymorpha</taxon>
    </lineage>
</organism>
<keyword evidence="9" id="KW-1185">Reference proteome</keyword>
<dbReference type="GO" id="GO:0010945">
    <property type="term" value="F:coenzyme A diphosphatase activity"/>
    <property type="evidence" value="ECO:0007669"/>
    <property type="project" value="InterPro"/>
</dbReference>
<dbReference type="InterPro" id="IPR015797">
    <property type="entry name" value="NUDIX_hydrolase-like_dom_sf"/>
</dbReference>
<evidence type="ECO:0000256" key="2">
    <source>
        <dbReference type="ARBA" id="ARBA00001946"/>
    </source>
</evidence>
<keyword evidence="4" id="KW-0378">Hydrolase</keyword>